<evidence type="ECO:0000313" key="3">
    <source>
        <dbReference type="Proteomes" id="UP000824140"/>
    </source>
</evidence>
<evidence type="ECO:0000313" key="2">
    <source>
        <dbReference type="EMBL" id="HIS92143.1"/>
    </source>
</evidence>
<dbReference type="Proteomes" id="UP000824140">
    <property type="component" value="Unassembled WGS sequence"/>
</dbReference>
<name>A0A9D1K6R0_9FIRM</name>
<sequence length="224" mass="24509">MTKRWSWAFAICIAAMAVFFILGMITQNNFIIALFCVALVAACICLVGVLISAICSLVSKRREKYDISPHDIPPRPVVRNAPIKLKANPPKAVAQKQSERPQNGGNACLLLAVIVGAIFTFLKWFNAISVLQEMGDSFGEWLGVSLGLGVTSPHMLLDLLALVFAIIGFAVNVPWAALVAGILYAVALFAFPMWWYSVLAQMILCFVAYAQMYKNKIAASQPRN</sequence>
<reference evidence="2" key="2">
    <citation type="journal article" date="2021" name="PeerJ">
        <title>Extensive microbial diversity within the chicken gut microbiome revealed by metagenomics and culture.</title>
        <authorList>
            <person name="Gilroy R."/>
            <person name="Ravi A."/>
            <person name="Getino M."/>
            <person name="Pursley I."/>
            <person name="Horton D.L."/>
            <person name="Alikhan N.F."/>
            <person name="Baker D."/>
            <person name="Gharbi K."/>
            <person name="Hall N."/>
            <person name="Watson M."/>
            <person name="Adriaenssens E.M."/>
            <person name="Foster-Nyarko E."/>
            <person name="Jarju S."/>
            <person name="Secka A."/>
            <person name="Antonio M."/>
            <person name="Oren A."/>
            <person name="Chaudhuri R.R."/>
            <person name="La Ragione R."/>
            <person name="Hildebrand F."/>
            <person name="Pallen M.J."/>
        </authorList>
    </citation>
    <scope>NUCLEOTIDE SEQUENCE</scope>
    <source>
        <strain evidence="2">13766</strain>
    </source>
</reference>
<keyword evidence="1" id="KW-0812">Transmembrane</keyword>
<evidence type="ECO:0000256" key="1">
    <source>
        <dbReference type="SAM" id="Phobius"/>
    </source>
</evidence>
<feature type="transmembrane region" description="Helical" evidence="1">
    <location>
        <begin position="164"/>
        <end position="187"/>
    </location>
</feature>
<feature type="transmembrane region" description="Helical" evidence="1">
    <location>
        <begin position="193"/>
        <end position="213"/>
    </location>
</feature>
<protein>
    <submittedName>
        <fullName evidence="2">Uncharacterized protein</fullName>
    </submittedName>
</protein>
<gene>
    <name evidence="2" type="ORF">IAA84_03915</name>
</gene>
<organism evidence="2 3">
    <name type="scientific">Candidatus Alectryocaccomicrobium excrementavium</name>
    <dbReference type="NCBI Taxonomy" id="2840668"/>
    <lineage>
        <taxon>Bacteria</taxon>
        <taxon>Bacillati</taxon>
        <taxon>Bacillota</taxon>
        <taxon>Clostridia</taxon>
        <taxon>Candidatus Alectryocaccomicrobium</taxon>
    </lineage>
</organism>
<accession>A0A9D1K6R0</accession>
<keyword evidence="1" id="KW-1133">Transmembrane helix</keyword>
<comment type="caution">
    <text evidence="2">The sequence shown here is derived from an EMBL/GenBank/DDBJ whole genome shotgun (WGS) entry which is preliminary data.</text>
</comment>
<keyword evidence="1" id="KW-0472">Membrane</keyword>
<dbReference type="EMBL" id="DVJN01000078">
    <property type="protein sequence ID" value="HIS92143.1"/>
    <property type="molecule type" value="Genomic_DNA"/>
</dbReference>
<reference evidence="2" key="1">
    <citation type="submission" date="2020-10" db="EMBL/GenBank/DDBJ databases">
        <authorList>
            <person name="Gilroy R."/>
        </authorList>
    </citation>
    <scope>NUCLEOTIDE SEQUENCE</scope>
    <source>
        <strain evidence="2">13766</strain>
    </source>
</reference>
<dbReference type="AlphaFoldDB" id="A0A9D1K6R0"/>
<feature type="transmembrane region" description="Helical" evidence="1">
    <location>
        <begin position="107"/>
        <end position="126"/>
    </location>
</feature>
<feature type="transmembrane region" description="Helical" evidence="1">
    <location>
        <begin position="7"/>
        <end position="25"/>
    </location>
</feature>
<feature type="transmembrane region" description="Helical" evidence="1">
    <location>
        <begin position="31"/>
        <end position="58"/>
    </location>
</feature>
<proteinExistence type="predicted"/>